<dbReference type="InterPro" id="IPR051534">
    <property type="entry name" value="CBASS_pafABC_assoc_protein"/>
</dbReference>
<accession>A0A1G5BBG3</accession>
<dbReference type="EMBL" id="FMVM01000001">
    <property type="protein sequence ID" value="SCX87463.1"/>
    <property type="molecule type" value="Genomic_DNA"/>
</dbReference>
<dbReference type="InterPro" id="IPR001034">
    <property type="entry name" value="DeoR_HTH"/>
</dbReference>
<dbReference type="SUPFAM" id="SSF46785">
    <property type="entry name" value="Winged helix' DNA-binding domain"/>
    <property type="match status" value="1"/>
</dbReference>
<dbReference type="InterPro" id="IPR013196">
    <property type="entry name" value="HTH_11"/>
</dbReference>
<dbReference type="STRING" id="582692.SAMN05720606_101303"/>
<dbReference type="GO" id="GO:0003700">
    <property type="term" value="F:DNA-binding transcription factor activity"/>
    <property type="evidence" value="ECO:0007669"/>
    <property type="project" value="InterPro"/>
</dbReference>
<keyword evidence="1" id="KW-0805">Transcription regulation</keyword>
<dbReference type="InterPro" id="IPR036388">
    <property type="entry name" value="WH-like_DNA-bd_sf"/>
</dbReference>
<proteinExistence type="predicted"/>
<name>A0A1G5BBG3_9BACL</name>
<dbReference type="Proteomes" id="UP000198538">
    <property type="component" value="Unassembled WGS sequence"/>
</dbReference>
<dbReference type="PANTHER" id="PTHR34580">
    <property type="match status" value="1"/>
</dbReference>
<evidence type="ECO:0000256" key="2">
    <source>
        <dbReference type="ARBA" id="ARBA00023163"/>
    </source>
</evidence>
<dbReference type="InterPro" id="IPR057727">
    <property type="entry name" value="WCX_dom"/>
</dbReference>
<keyword evidence="4" id="KW-0238">DNA-binding</keyword>
<dbReference type="AlphaFoldDB" id="A0A1G5BBG3"/>
<dbReference type="InterPro" id="IPR026881">
    <property type="entry name" value="WYL_dom"/>
</dbReference>
<dbReference type="Pfam" id="PF08279">
    <property type="entry name" value="HTH_11"/>
    <property type="match status" value="1"/>
</dbReference>
<dbReference type="Pfam" id="PF25583">
    <property type="entry name" value="WCX"/>
    <property type="match status" value="1"/>
</dbReference>
<dbReference type="Gene3D" id="1.10.10.10">
    <property type="entry name" value="Winged helix-like DNA-binding domain superfamily/Winged helix DNA-binding domain"/>
    <property type="match status" value="1"/>
</dbReference>
<dbReference type="Pfam" id="PF13280">
    <property type="entry name" value="WYL"/>
    <property type="match status" value="1"/>
</dbReference>
<dbReference type="InterPro" id="IPR036390">
    <property type="entry name" value="WH_DNA-bd_sf"/>
</dbReference>
<evidence type="ECO:0000313" key="5">
    <source>
        <dbReference type="Proteomes" id="UP000198538"/>
    </source>
</evidence>
<keyword evidence="2" id="KW-0804">Transcription</keyword>
<dbReference type="PIRSF" id="PIRSF016838">
    <property type="entry name" value="PafC"/>
    <property type="match status" value="1"/>
</dbReference>
<sequence>MHKAQRLVQLIMLVNERRTFTVQELADECGVSRRTMIRDLAELSELGIPLYSEVGPHGGYRVLREKVLPPISFSEHEAMALFFAAQSLQNYKSLPFNNEVQSALRKFFHYLSSDLKHKIERMQQRLIFWVPPHELDVPYLKELLEAALEQRIVQIRYEASSVQERLIQPLGLYTMNGLWYCRAYCFRAMDHRVFRVDRVSGLQCEVDQSQKVDLNEENIQEWIIREDLETPLELKVSLSPEGVRRCQSDVWLSQFLKVNEDGSGTIHAHIGTSYTPWVVGFFLGLGTDAHVTHPPQVRDQIRSKLQAMAVQYGD</sequence>
<gene>
    <name evidence="4" type="ORF">SAMN05720606_101303</name>
</gene>
<evidence type="ECO:0000313" key="4">
    <source>
        <dbReference type="EMBL" id="SCX87463.1"/>
    </source>
</evidence>
<feature type="domain" description="HTH deoR-type" evidence="3">
    <location>
        <begin position="3"/>
        <end position="62"/>
    </location>
</feature>
<evidence type="ECO:0000259" key="3">
    <source>
        <dbReference type="PROSITE" id="PS51000"/>
    </source>
</evidence>
<dbReference type="InterPro" id="IPR028349">
    <property type="entry name" value="PafC-like"/>
</dbReference>
<reference evidence="5" key="1">
    <citation type="submission" date="2016-10" db="EMBL/GenBank/DDBJ databases">
        <authorList>
            <person name="Varghese N."/>
            <person name="Submissions S."/>
        </authorList>
    </citation>
    <scope>NUCLEOTIDE SEQUENCE [LARGE SCALE GENOMIC DNA]</scope>
    <source>
        <strain evidence="5">BL9</strain>
    </source>
</reference>
<protein>
    <submittedName>
        <fullName evidence="4">Predicted DNA-binding transcriptional regulator YafY, contains an HTH and WYL domains</fullName>
    </submittedName>
</protein>
<dbReference type="RefSeq" id="WP_090915228.1">
    <property type="nucleotide sequence ID" value="NZ_FMVM01000001.1"/>
</dbReference>
<organism evidence="4 5">
    <name type="scientific">Paenibacillus polysaccharolyticus</name>
    <dbReference type="NCBI Taxonomy" id="582692"/>
    <lineage>
        <taxon>Bacteria</taxon>
        <taxon>Bacillati</taxon>
        <taxon>Bacillota</taxon>
        <taxon>Bacilli</taxon>
        <taxon>Bacillales</taxon>
        <taxon>Paenibacillaceae</taxon>
        <taxon>Paenibacillus</taxon>
    </lineage>
</organism>
<keyword evidence="5" id="KW-1185">Reference proteome</keyword>
<dbReference type="GO" id="GO:0003677">
    <property type="term" value="F:DNA binding"/>
    <property type="evidence" value="ECO:0007669"/>
    <property type="project" value="UniProtKB-KW"/>
</dbReference>
<dbReference type="PROSITE" id="PS51000">
    <property type="entry name" value="HTH_DEOR_2"/>
    <property type="match status" value="1"/>
</dbReference>
<dbReference type="PANTHER" id="PTHR34580:SF9">
    <property type="entry name" value="SLL5097 PROTEIN"/>
    <property type="match status" value="1"/>
</dbReference>
<evidence type="ECO:0000256" key="1">
    <source>
        <dbReference type="ARBA" id="ARBA00023015"/>
    </source>
</evidence>
<dbReference type="PROSITE" id="PS52050">
    <property type="entry name" value="WYL"/>
    <property type="match status" value="1"/>
</dbReference>
<dbReference type="SMART" id="SM00420">
    <property type="entry name" value="HTH_DEOR"/>
    <property type="match status" value="1"/>
</dbReference>